<dbReference type="Proteomes" id="UP000784294">
    <property type="component" value="Unassembled WGS sequence"/>
</dbReference>
<dbReference type="GO" id="GO:0005886">
    <property type="term" value="C:plasma membrane"/>
    <property type="evidence" value="ECO:0007669"/>
    <property type="project" value="TreeGrafter"/>
</dbReference>
<keyword evidence="4 6" id="KW-1133">Transmembrane helix</keyword>
<evidence type="ECO:0000313" key="8">
    <source>
        <dbReference type="Proteomes" id="UP000784294"/>
    </source>
</evidence>
<dbReference type="PROSITE" id="PS50267">
    <property type="entry name" value="NA_NEUROTRAN_SYMP_3"/>
    <property type="match status" value="1"/>
</dbReference>
<organism evidence="7 8">
    <name type="scientific">Protopolystoma xenopodis</name>
    <dbReference type="NCBI Taxonomy" id="117903"/>
    <lineage>
        <taxon>Eukaryota</taxon>
        <taxon>Metazoa</taxon>
        <taxon>Spiralia</taxon>
        <taxon>Lophotrochozoa</taxon>
        <taxon>Platyhelminthes</taxon>
        <taxon>Monogenea</taxon>
        <taxon>Polyopisthocotylea</taxon>
        <taxon>Polystomatidea</taxon>
        <taxon>Polystomatidae</taxon>
        <taxon>Protopolystoma</taxon>
    </lineage>
</organism>
<feature type="transmembrane region" description="Helical" evidence="6">
    <location>
        <begin position="51"/>
        <end position="69"/>
    </location>
</feature>
<comment type="subcellular location">
    <subcellularLocation>
        <location evidence="1">Membrane</location>
        <topology evidence="1">Multi-pass membrane protein</topology>
    </subcellularLocation>
</comment>
<proteinExistence type="predicted"/>
<comment type="caution">
    <text evidence="7">The sequence shown here is derived from an EMBL/GenBank/DDBJ whole genome shotgun (WGS) entry which is preliminary data.</text>
</comment>
<dbReference type="AlphaFoldDB" id="A0A3S5CIR4"/>
<dbReference type="OrthoDB" id="6155318at2759"/>
<evidence type="ECO:0000256" key="6">
    <source>
        <dbReference type="SAM" id="Phobius"/>
    </source>
</evidence>
<evidence type="ECO:0000313" key="7">
    <source>
        <dbReference type="EMBL" id="VEL24778.1"/>
    </source>
</evidence>
<keyword evidence="5 6" id="KW-0472">Membrane</keyword>
<keyword evidence="8" id="KW-1185">Reference proteome</keyword>
<protein>
    <submittedName>
        <fullName evidence="7">Uncharacterized protein</fullName>
    </submittedName>
</protein>
<evidence type="ECO:0000256" key="4">
    <source>
        <dbReference type="ARBA" id="ARBA00022989"/>
    </source>
</evidence>
<dbReference type="PANTHER" id="PTHR11616">
    <property type="entry name" value="SODIUM/CHLORIDE DEPENDENT TRANSPORTER"/>
    <property type="match status" value="1"/>
</dbReference>
<dbReference type="GO" id="GO:0006865">
    <property type="term" value="P:amino acid transport"/>
    <property type="evidence" value="ECO:0007669"/>
    <property type="project" value="TreeGrafter"/>
</dbReference>
<dbReference type="InterPro" id="IPR037272">
    <property type="entry name" value="SNS_sf"/>
</dbReference>
<feature type="transmembrane region" description="Helical" evidence="6">
    <location>
        <begin position="9"/>
        <end position="31"/>
    </location>
</feature>
<dbReference type="GO" id="GO:0035725">
    <property type="term" value="P:sodium ion transmembrane transport"/>
    <property type="evidence" value="ECO:0007669"/>
    <property type="project" value="TreeGrafter"/>
</dbReference>
<keyword evidence="2" id="KW-0813">Transport</keyword>
<dbReference type="Pfam" id="PF00209">
    <property type="entry name" value="SNF"/>
    <property type="match status" value="1"/>
</dbReference>
<name>A0A3S5CIR4_9PLAT</name>
<dbReference type="InterPro" id="IPR000175">
    <property type="entry name" value="Na/ntran_symport"/>
</dbReference>
<sequence length="90" mass="10707">MMTGERPNWYWRICWLIITPSLIVFLLVFMLIKRQPLQLDNYNFPRWADCLSNLVAAFPIICIPGWMAYKFCKEGGFIVGFIYFQSTFQL</sequence>
<keyword evidence="3 6" id="KW-0812">Transmembrane</keyword>
<dbReference type="PANTHER" id="PTHR11616:SF240">
    <property type="entry name" value="BLOATED TUBULES, ISOFORM B-RELATED"/>
    <property type="match status" value="1"/>
</dbReference>
<dbReference type="EMBL" id="CAAALY010069598">
    <property type="protein sequence ID" value="VEL24778.1"/>
    <property type="molecule type" value="Genomic_DNA"/>
</dbReference>
<evidence type="ECO:0000256" key="2">
    <source>
        <dbReference type="ARBA" id="ARBA00022448"/>
    </source>
</evidence>
<dbReference type="SUPFAM" id="SSF161070">
    <property type="entry name" value="SNF-like"/>
    <property type="match status" value="1"/>
</dbReference>
<gene>
    <name evidence="7" type="ORF">PXEA_LOCUS18218</name>
</gene>
<evidence type="ECO:0000256" key="3">
    <source>
        <dbReference type="ARBA" id="ARBA00022692"/>
    </source>
</evidence>
<evidence type="ECO:0000256" key="5">
    <source>
        <dbReference type="ARBA" id="ARBA00023136"/>
    </source>
</evidence>
<evidence type="ECO:0000256" key="1">
    <source>
        <dbReference type="ARBA" id="ARBA00004141"/>
    </source>
</evidence>
<accession>A0A3S5CIR4</accession>
<reference evidence="7" key="1">
    <citation type="submission" date="2018-11" db="EMBL/GenBank/DDBJ databases">
        <authorList>
            <consortium name="Pathogen Informatics"/>
        </authorList>
    </citation>
    <scope>NUCLEOTIDE SEQUENCE</scope>
</reference>